<evidence type="ECO:0000313" key="2">
    <source>
        <dbReference type="Proteomes" id="UP001148662"/>
    </source>
</evidence>
<accession>A0ACC1TDJ5</accession>
<proteinExistence type="predicted"/>
<keyword evidence="2" id="KW-1185">Reference proteome</keyword>
<dbReference type="EMBL" id="JANHOG010000060">
    <property type="protein sequence ID" value="KAJ3558887.1"/>
    <property type="molecule type" value="Genomic_DNA"/>
</dbReference>
<sequence length="1730" mass="190508">MLRKGLAVIGYGEAVVSISTSLKPFGEEGEGILGLLILHQRIIAQWKNVVTVDGVIAPFIPIYTLNTRLRFPTATRRPIPKDQAYYAGPLLAGAQIHFARERNAQHRVLSGVVWPRYGRESLADVAVSCIDGEQSGAVPNMDMLVYAEGHTYQELRDIVFWLDPRLYPAYVSAASAAILVLHGLVASKPAQRLRAALTSYKPPSEEVAIPTEPNVGFWKGLTSRAGGTVPFAYKFVRLVATLALTGLVLFTSLQGWTWYNVALMATLGYACILAILNAFMPAKPALTYSLHLTLVTLTTCALYFYRDVWPLMTFTLRPVDEDEGVILWVKIGLLTFVSVVVPLLESYAYIPVDPAEPMPEPNPEQTASILSFLFYSFLDPIIWLAYRIPHLSHDQLPPQCDYDYAKNLIKRSYPHLDPFSGAKKRNLFWGLVMVFRRSLTWQSLVILGLAIAKLAGPIGTNRLLLYIETGGEDAVVKPWVWILWIVAGPLFQNLFFQLYIYLSTGSLVRVESIITSLVFDHALRIRLKAEVSDKKDKPATEDATSVGVDVDTSRSDSPDSAAAGSESSEDNSTVHSRGTTAVSTASTSTTATAVGSQSPGKGKASDGKKDGKEKEKEDSSPKAKGNNLVGKINNLVTSDLEHITEGRDFLFIVFSAPLQIAFGMAFLYIVLGWSAFVGLAVMIALFPVPALVAKILSGVQKQKMKATDARVQNVTEMMSVLRMLKLFGWESRVRDTIAEKRQVELKFIWKRKMLGVANNIANHTIPLVHMVVTYAVYTVFMKKSLSASIVFSSMSAFNMLRVQMFRVFGMIPMMIQANVSLGRVADFLRNTELLDSYSETPAEETILDSSAEHKADIGIHKAHFTWTNEPTDGSVTPSRQTFRLRVEDELVFKKGKFNLIIGPTGSGKTSLLMALLGEMHYIPLTPDSWVNLPREGGVAYAAQESWVQNETIKDNILFGNPYDEERYKKVIYQCGLKRDLDLLEAGDATEVGEKGLTLSGGQKVARLTLARAIYSPSEIILLDDVLAALDVHTSRWIVNKCFKGDLVKGRTVILVTHNVAMASPLADFVVSLGTDGHIAAQGSTSEVLATAPELAEEVKHEEEAVELDEHEEETGKPVDSSKGKLVVAEEIEVGHVSRSAFKLFLDALGGRWPVLFWTQYLTGAGLSEVFDSMEMWWLGYWAGQYALHPHNEVSVAFYLGIYALIVTAVILTYIYGALIYTYASIRASRIIHYKLVSSLLGSTFRWLDVTPTSRVITRCTQDIQAVDGEVAQTLQWLADVTLSMLARFGAVMLFTPSFALPAIAIAALGGWLGQVYMKAQLSVKREMSTAKAPVLGILGGAIGGLPSIRAYSAQQAFKTETMRRIDRYVRAARSFYNLNRWISVRIDALSAAFSGALAFYLVYGSPDPNPSTIGFVMSMAVSFSEMILWWVRIYNDFEISGNSLERINQYVNIEQEPEPKDGGIPPAYWPTSGDLQVENLTARYSPDGPVVLNEVSFHVKAGERVGIVGRTGSGKSTLTLSLLRCIPTEGKVYYDGLPTDGMNLDALRSNITIIPQVPELLSGTLRQNLDVFGQYDDATLNDALRAAGLFSLQRLSDENRLTLDSQIASGGGNLSVGQRQIIALARAIVRQSKLLILDEATSAIDYETDAVIQSSLRNELKSDVTVITVAHRLQTIMDSNKIMVLDAGRLIEFDTPKALLENEKSLLRALVDESADKEILHAMAEGKTQA</sequence>
<evidence type="ECO:0000313" key="1">
    <source>
        <dbReference type="EMBL" id="KAJ3558887.1"/>
    </source>
</evidence>
<dbReference type="Proteomes" id="UP001148662">
    <property type="component" value="Unassembled WGS sequence"/>
</dbReference>
<protein>
    <submittedName>
        <fullName evidence="1">Uncharacterized protein</fullName>
    </submittedName>
</protein>
<comment type="caution">
    <text evidence="1">The sequence shown here is derived from an EMBL/GenBank/DDBJ whole genome shotgun (WGS) entry which is preliminary data.</text>
</comment>
<gene>
    <name evidence="1" type="ORF">NM688_g663</name>
</gene>
<reference evidence="1" key="1">
    <citation type="submission" date="2022-07" db="EMBL/GenBank/DDBJ databases">
        <title>Genome Sequence of Phlebia brevispora.</title>
        <authorList>
            <person name="Buettner E."/>
        </authorList>
    </citation>
    <scope>NUCLEOTIDE SEQUENCE</scope>
    <source>
        <strain evidence="1">MPL23</strain>
    </source>
</reference>
<name>A0ACC1TDJ5_9APHY</name>
<organism evidence="1 2">
    <name type="scientific">Phlebia brevispora</name>
    <dbReference type="NCBI Taxonomy" id="194682"/>
    <lineage>
        <taxon>Eukaryota</taxon>
        <taxon>Fungi</taxon>
        <taxon>Dikarya</taxon>
        <taxon>Basidiomycota</taxon>
        <taxon>Agaricomycotina</taxon>
        <taxon>Agaricomycetes</taxon>
        <taxon>Polyporales</taxon>
        <taxon>Meruliaceae</taxon>
        <taxon>Phlebia</taxon>
    </lineage>
</organism>